<organism evidence="1 2">
    <name type="scientific">Planococcus massiliensis</name>
    <dbReference type="NCBI Taxonomy" id="1499687"/>
    <lineage>
        <taxon>Bacteria</taxon>
        <taxon>Bacillati</taxon>
        <taxon>Bacillota</taxon>
        <taxon>Bacilli</taxon>
        <taxon>Bacillales</taxon>
        <taxon>Caryophanaceae</taxon>
        <taxon>Planococcus</taxon>
    </lineage>
</organism>
<protein>
    <submittedName>
        <fullName evidence="1">Uncharacterized protein</fullName>
    </submittedName>
</protein>
<proteinExistence type="predicted"/>
<evidence type="ECO:0000313" key="2">
    <source>
        <dbReference type="Proteomes" id="UP000043699"/>
    </source>
</evidence>
<accession>A0A098EM27</accession>
<dbReference type="STRING" id="1499687.BN1080_01797"/>
<evidence type="ECO:0000313" key="1">
    <source>
        <dbReference type="EMBL" id="CEG22862.1"/>
    </source>
</evidence>
<name>A0A098EM27_9BACL</name>
<gene>
    <name evidence="1" type="ORF">BN1080_01797</name>
</gene>
<dbReference type="AlphaFoldDB" id="A0A098EM27"/>
<dbReference type="EMBL" id="CCXS01000001">
    <property type="protein sequence ID" value="CEG22862.1"/>
    <property type="molecule type" value="Genomic_DNA"/>
</dbReference>
<reference evidence="1 2" key="1">
    <citation type="submission" date="2014-09" db="EMBL/GenBank/DDBJ databases">
        <authorList>
            <person name="Urmite Genomes Urmite Genomes"/>
        </authorList>
    </citation>
    <scope>NUCLEOTIDE SEQUENCE [LARGE SCALE GENOMIC DNA]</scope>
    <source>
        <strain evidence="1 2">ES2</strain>
    </source>
</reference>
<dbReference type="RefSeq" id="WP_199876603.1">
    <property type="nucleotide sequence ID" value="NZ_CCXS01000001.1"/>
</dbReference>
<keyword evidence="2" id="KW-1185">Reference proteome</keyword>
<sequence length="52" mass="6184">MTIIQKETIEMEENAINYLELYLNHIAGYKKYKEEKRKSKKDAAFSNMEVAQ</sequence>
<dbReference type="Proteomes" id="UP000043699">
    <property type="component" value="Unassembled WGS sequence"/>
</dbReference>